<dbReference type="EMBL" id="KQ964268">
    <property type="protein sequence ID" value="KXJ86367.1"/>
    <property type="molecule type" value="Genomic_DNA"/>
</dbReference>
<organism evidence="2 3">
    <name type="scientific">Microdochium bolleyi</name>
    <dbReference type="NCBI Taxonomy" id="196109"/>
    <lineage>
        <taxon>Eukaryota</taxon>
        <taxon>Fungi</taxon>
        <taxon>Dikarya</taxon>
        <taxon>Ascomycota</taxon>
        <taxon>Pezizomycotina</taxon>
        <taxon>Sordariomycetes</taxon>
        <taxon>Xylariomycetidae</taxon>
        <taxon>Xylariales</taxon>
        <taxon>Microdochiaceae</taxon>
        <taxon>Microdochium</taxon>
    </lineage>
</organism>
<proteinExistence type="predicted"/>
<dbReference type="OrthoDB" id="5003643at2759"/>
<feature type="signal peptide" evidence="1">
    <location>
        <begin position="1"/>
        <end position="20"/>
    </location>
</feature>
<gene>
    <name evidence="2" type="ORF">Micbo1qcDRAFT_179904</name>
</gene>
<accession>A0A136IN36</accession>
<dbReference type="InParanoid" id="A0A136IN36"/>
<evidence type="ECO:0000256" key="1">
    <source>
        <dbReference type="SAM" id="SignalP"/>
    </source>
</evidence>
<sequence>MRISSAALAALALVNSTASATYIFQYINLSAGVVWAELRTNDNVSHSYGWFLDGCKGSNGFSRETCIDGNKERAHVIWPNGGKTCFKLTKKDSGQNCGGNRCDRYEYKTYTEVACSW</sequence>
<dbReference type="AlphaFoldDB" id="A0A136IN36"/>
<keyword evidence="1" id="KW-0732">Signal</keyword>
<feature type="chain" id="PRO_5007292859" description="Secreted protein" evidence="1">
    <location>
        <begin position="21"/>
        <end position="117"/>
    </location>
</feature>
<name>A0A136IN36_9PEZI</name>
<evidence type="ECO:0000313" key="3">
    <source>
        <dbReference type="Proteomes" id="UP000070501"/>
    </source>
</evidence>
<protein>
    <recommendedName>
        <fullName evidence="4">Secreted protein</fullName>
    </recommendedName>
</protein>
<reference evidence="3" key="1">
    <citation type="submission" date="2016-02" db="EMBL/GenBank/DDBJ databases">
        <title>Draft genome sequence of Microdochium bolleyi, a fungal endophyte of beachgrass.</title>
        <authorList>
            <consortium name="DOE Joint Genome Institute"/>
            <person name="David A.S."/>
            <person name="May G."/>
            <person name="Haridas S."/>
            <person name="Lim J."/>
            <person name="Wang M."/>
            <person name="Labutti K."/>
            <person name="Lipzen A."/>
            <person name="Barry K."/>
            <person name="Grigoriev I.V."/>
        </authorList>
    </citation>
    <scope>NUCLEOTIDE SEQUENCE [LARGE SCALE GENOMIC DNA]</scope>
    <source>
        <strain evidence="3">J235TASD1</strain>
    </source>
</reference>
<evidence type="ECO:0008006" key="4">
    <source>
        <dbReference type="Google" id="ProtNLM"/>
    </source>
</evidence>
<keyword evidence="3" id="KW-1185">Reference proteome</keyword>
<dbReference type="Proteomes" id="UP000070501">
    <property type="component" value="Unassembled WGS sequence"/>
</dbReference>
<evidence type="ECO:0000313" key="2">
    <source>
        <dbReference type="EMBL" id="KXJ86367.1"/>
    </source>
</evidence>